<evidence type="ECO:0000313" key="1">
    <source>
        <dbReference type="EMBL" id="HGS04907.1"/>
    </source>
</evidence>
<sequence>MNPRELLEYFGNISGHGVLATADARGKVNQAVFARPHVMEDGTVAFIMPHRLTHKNLQENPHAAYLFMESGPGYQGKRLYLTKVREEQDTELLYSLRRRTYPAEKEKQEGPRFLVFFRVDQVLPLIGPGTKGA</sequence>
<name>A0A7V4LCT1_9BACT</name>
<reference evidence="1" key="1">
    <citation type="journal article" date="2020" name="mSystems">
        <title>Genome- and Community-Level Interaction Insights into Carbon Utilization and Element Cycling Functions of Hydrothermarchaeota in Hydrothermal Sediment.</title>
        <authorList>
            <person name="Zhou Z."/>
            <person name="Liu Y."/>
            <person name="Xu W."/>
            <person name="Pan J."/>
            <person name="Luo Z.H."/>
            <person name="Li M."/>
        </authorList>
    </citation>
    <scope>NUCLEOTIDE SEQUENCE [LARGE SCALE GENOMIC DNA]</scope>
    <source>
        <strain evidence="1">SpSt-548</strain>
    </source>
</reference>
<proteinExistence type="predicted"/>
<dbReference type="SUPFAM" id="SSF50475">
    <property type="entry name" value="FMN-binding split barrel"/>
    <property type="match status" value="1"/>
</dbReference>
<dbReference type="InterPro" id="IPR012349">
    <property type="entry name" value="Split_barrel_FMN-bd"/>
</dbReference>
<accession>A0A7V4LCT1</accession>
<organism evidence="1">
    <name type="scientific">Desulfobacca acetoxidans</name>
    <dbReference type="NCBI Taxonomy" id="60893"/>
    <lineage>
        <taxon>Bacteria</taxon>
        <taxon>Pseudomonadati</taxon>
        <taxon>Thermodesulfobacteriota</taxon>
        <taxon>Desulfobaccia</taxon>
        <taxon>Desulfobaccales</taxon>
        <taxon>Desulfobaccaceae</taxon>
        <taxon>Desulfobacca</taxon>
    </lineage>
</organism>
<dbReference type="Gene3D" id="2.30.110.10">
    <property type="entry name" value="Electron Transport, Fmn-binding Protein, Chain A"/>
    <property type="match status" value="1"/>
</dbReference>
<dbReference type="EMBL" id="DSXI01000232">
    <property type="protein sequence ID" value="HGS04907.1"/>
    <property type="molecule type" value="Genomic_DNA"/>
</dbReference>
<dbReference type="AlphaFoldDB" id="A0A7V4LCT1"/>
<comment type="caution">
    <text evidence="1">The sequence shown here is derived from an EMBL/GenBank/DDBJ whole genome shotgun (WGS) entry which is preliminary data.</text>
</comment>
<protein>
    <submittedName>
        <fullName evidence="1">Pyridoxamine 5'-phosphate oxidase family protein</fullName>
    </submittedName>
</protein>
<gene>
    <name evidence="1" type="ORF">ENT08_04095</name>
</gene>